<gene>
    <name evidence="1" type="ORF">ECRASSUSDP1_LOCUS25870</name>
</gene>
<keyword evidence="2" id="KW-1185">Reference proteome</keyword>
<dbReference type="Proteomes" id="UP001295684">
    <property type="component" value="Unassembled WGS sequence"/>
</dbReference>
<name>A0AAD1Y3Y9_EUPCR</name>
<accession>A0AAD1Y3Y9</accession>
<evidence type="ECO:0000313" key="1">
    <source>
        <dbReference type="EMBL" id="CAI2384345.1"/>
    </source>
</evidence>
<protein>
    <submittedName>
        <fullName evidence="1">Uncharacterized protein</fullName>
    </submittedName>
</protein>
<evidence type="ECO:0000313" key="2">
    <source>
        <dbReference type="Proteomes" id="UP001295684"/>
    </source>
</evidence>
<dbReference type="EMBL" id="CAMPGE010026670">
    <property type="protein sequence ID" value="CAI2384345.1"/>
    <property type="molecule type" value="Genomic_DNA"/>
</dbReference>
<dbReference type="AlphaFoldDB" id="A0AAD1Y3Y9"/>
<sequence length="114" mass="12713">MISNLPSLSPPSISTKARQLKKALTTHLNSGHFGYFRLLISSTNQKILTHYPFFHQEILSKTYTSPLSPLKTLQSLYPSLLSTPKSPSAPTSQNPFTGLIPSFTQPHTEYVRIV</sequence>
<comment type="caution">
    <text evidence="1">The sequence shown here is derived from an EMBL/GenBank/DDBJ whole genome shotgun (WGS) entry which is preliminary data.</text>
</comment>
<proteinExistence type="predicted"/>
<reference evidence="1" key="1">
    <citation type="submission" date="2023-07" db="EMBL/GenBank/DDBJ databases">
        <authorList>
            <consortium name="AG Swart"/>
            <person name="Singh M."/>
            <person name="Singh A."/>
            <person name="Seah K."/>
            <person name="Emmerich C."/>
        </authorList>
    </citation>
    <scope>NUCLEOTIDE SEQUENCE</scope>
    <source>
        <strain evidence="1">DP1</strain>
    </source>
</reference>
<organism evidence="1 2">
    <name type="scientific">Euplotes crassus</name>
    <dbReference type="NCBI Taxonomy" id="5936"/>
    <lineage>
        <taxon>Eukaryota</taxon>
        <taxon>Sar</taxon>
        <taxon>Alveolata</taxon>
        <taxon>Ciliophora</taxon>
        <taxon>Intramacronucleata</taxon>
        <taxon>Spirotrichea</taxon>
        <taxon>Hypotrichia</taxon>
        <taxon>Euplotida</taxon>
        <taxon>Euplotidae</taxon>
        <taxon>Moneuplotes</taxon>
    </lineage>
</organism>